<name>A0A840IEF9_9ACTN</name>
<organism evidence="3 4">
    <name type="scientific">Conexibacter arvalis</name>
    <dbReference type="NCBI Taxonomy" id="912552"/>
    <lineage>
        <taxon>Bacteria</taxon>
        <taxon>Bacillati</taxon>
        <taxon>Actinomycetota</taxon>
        <taxon>Thermoleophilia</taxon>
        <taxon>Solirubrobacterales</taxon>
        <taxon>Conexibacteraceae</taxon>
        <taxon>Conexibacter</taxon>
    </lineage>
</organism>
<accession>A0A840IEF9</accession>
<dbReference type="GO" id="GO:0010181">
    <property type="term" value="F:FMN binding"/>
    <property type="evidence" value="ECO:0007669"/>
    <property type="project" value="InterPro"/>
</dbReference>
<proteinExistence type="predicted"/>
<evidence type="ECO:0000313" key="3">
    <source>
        <dbReference type="EMBL" id="MBB4662320.1"/>
    </source>
</evidence>
<dbReference type="SMART" id="SM00903">
    <property type="entry name" value="Flavin_Reduct"/>
    <property type="match status" value="1"/>
</dbReference>
<comment type="caution">
    <text evidence="3">The sequence shown here is derived from an EMBL/GenBank/DDBJ whole genome shotgun (WGS) entry which is preliminary data.</text>
</comment>
<keyword evidence="4" id="KW-1185">Reference proteome</keyword>
<dbReference type="PANTHER" id="PTHR30466">
    <property type="entry name" value="FLAVIN REDUCTASE"/>
    <property type="match status" value="1"/>
</dbReference>
<dbReference type="SUPFAM" id="SSF50475">
    <property type="entry name" value="FMN-binding split barrel"/>
    <property type="match status" value="1"/>
</dbReference>
<evidence type="ECO:0000259" key="2">
    <source>
        <dbReference type="SMART" id="SM00903"/>
    </source>
</evidence>
<protein>
    <submittedName>
        <fullName evidence="3">Flavin reductase (DIM6/NTAB) family NADH-FMN oxidoreductase RutF</fullName>
    </submittedName>
</protein>
<dbReference type="EMBL" id="JACHNU010000002">
    <property type="protein sequence ID" value="MBB4662320.1"/>
    <property type="molecule type" value="Genomic_DNA"/>
</dbReference>
<keyword evidence="1" id="KW-0560">Oxidoreductase</keyword>
<dbReference type="Proteomes" id="UP000585272">
    <property type="component" value="Unassembled WGS sequence"/>
</dbReference>
<sequence>MTTPMPGIETTFARLTAELDAPMLIVTTEGGGERAGCLVGFWTQSSIRPPRFLVCISRLNHTYKVAVRAERMIVHFVPEGATELAELFGGETGDDVDKFAAVDWHRGPGGVPLLDGLDTWFAGDVVERVGLGDHVGFLLAPIDGAVRRTAAPRLRFHRARRIEPGHPA</sequence>
<dbReference type="Pfam" id="PF01613">
    <property type="entry name" value="Flavin_Reduct"/>
    <property type="match status" value="1"/>
</dbReference>
<dbReference type="InterPro" id="IPR002563">
    <property type="entry name" value="Flavin_Rdtase-like_dom"/>
</dbReference>
<dbReference type="PANTHER" id="PTHR30466:SF15">
    <property type="entry name" value="POSSIBLE OXIDOREDUCTASE"/>
    <property type="match status" value="1"/>
</dbReference>
<evidence type="ECO:0000256" key="1">
    <source>
        <dbReference type="ARBA" id="ARBA00023002"/>
    </source>
</evidence>
<gene>
    <name evidence="3" type="ORF">BDZ31_001906</name>
</gene>
<dbReference type="InterPro" id="IPR050268">
    <property type="entry name" value="NADH-dep_flavin_reductase"/>
</dbReference>
<dbReference type="Gene3D" id="2.30.110.10">
    <property type="entry name" value="Electron Transport, Fmn-binding Protein, Chain A"/>
    <property type="match status" value="1"/>
</dbReference>
<dbReference type="InterPro" id="IPR012349">
    <property type="entry name" value="Split_barrel_FMN-bd"/>
</dbReference>
<dbReference type="RefSeq" id="WP_221242968.1">
    <property type="nucleotide sequence ID" value="NZ_JACHNU010000002.1"/>
</dbReference>
<dbReference type="AlphaFoldDB" id="A0A840IEF9"/>
<reference evidence="3 4" key="1">
    <citation type="submission" date="2020-08" db="EMBL/GenBank/DDBJ databases">
        <title>Genomic Encyclopedia of Archaeal and Bacterial Type Strains, Phase II (KMG-II): from individual species to whole genera.</title>
        <authorList>
            <person name="Goeker M."/>
        </authorList>
    </citation>
    <scope>NUCLEOTIDE SEQUENCE [LARGE SCALE GENOMIC DNA]</scope>
    <source>
        <strain evidence="3 4">DSM 23288</strain>
    </source>
</reference>
<dbReference type="GO" id="GO:0042602">
    <property type="term" value="F:riboflavin reductase (NADPH) activity"/>
    <property type="evidence" value="ECO:0007669"/>
    <property type="project" value="TreeGrafter"/>
</dbReference>
<feature type="domain" description="Flavin reductase like" evidence="2">
    <location>
        <begin position="19"/>
        <end position="163"/>
    </location>
</feature>
<evidence type="ECO:0000313" key="4">
    <source>
        <dbReference type="Proteomes" id="UP000585272"/>
    </source>
</evidence>